<dbReference type="GO" id="GO:0003924">
    <property type="term" value="F:GTPase activity"/>
    <property type="evidence" value="ECO:0007669"/>
    <property type="project" value="InterPro"/>
</dbReference>
<dbReference type="SUPFAM" id="SSF52540">
    <property type="entry name" value="P-loop containing nucleoside triphosphate hydrolases"/>
    <property type="match status" value="1"/>
</dbReference>
<dbReference type="SMART" id="SM00175">
    <property type="entry name" value="RAB"/>
    <property type="match status" value="1"/>
</dbReference>
<dbReference type="Gene3D" id="3.40.50.300">
    <property type="entry name" value="P-loop containing nucleotide triphosphate hydrolases"/>
    <property type="match status" value="2"/>
</dbReference>
<dbReference type="PANTHER" id="PTHR24072">
    <property type="entry name" value="RHO FAMILY GTPASE"/>
    <property type="match status" value="1"/>
</dbReference>
<evidence type="ECO:0000256" key="2">
    <source>
        <dbReference type="ARBA" id="ARBA00023134"/>
    </source>
</evidence>
<evidence type="ECO:0000313" key="3">
    <source>
        <dbReference type="EMBL" id="RZC43252.1"/>
    </source>
</evidence>
<dbReference type="STRING" id="1661398.A0A482WDE1"/>
<organism evidence="3 4">
    <name type="scientific">Asbolus verrucosus</name>
    <name type="common">Desert ironclad beetle</name>
    <dbReference type="NCBI Taxonomy" id="1661398"/>
    <lineage>
        <taxon>Eukaryota</taxon>
        <taxon>Metazoa</taxon>
        <taxon>Ecdysozoa</taxon>
        <taxon>Arthropoda</taxon>
        <taxon>Hexapoda</taxon>
        <taxon>Insecta</taxon>
        <taxon>Pterygota</taxon>
        <taxon>Neoptera</taxon>
        <taxon>Endopterygota</taxon>
        <taxon>Coleoptera</taxon>
        <taxon>Polyphaga</taxon>
        <taxon>Cucujiformia</taxon>
        <taxon>Tenebrionidae</taxon>
        <taxon>Pimeliinae</taxon>
        <taxon>Asbolus</taxon>
    </lineage>
</organism>
<reference evidence="3 4" key="1">
    <citation type="submission" date="2017-03" db="EMBL/GenBank/DDBJ databases">
        <title>Genome of the blue death feigning beetle - Asbolus verrucosus.</title>
        <authorList>
            <person name="Rider S.D."/>
        </authorList>
    </citation>
    <scope>NUCLEOTIDE SEQUENCE [LARGE SCALE GENOMIC DNA]</scope>
    <source>
        <strain evidence="3">Butters</strain>
        <tissue evidence="3">Head and leg muscle</tissue>
    </source>
</reference>
<dbReference type="GO" id="GO:0005525">
    <property type="term" value="F:GTP binding"/>
    <property type="evidence" value="ECO:0007669"/>
    <property type="project" value="UniProtKB-KW"/>
</dbReference>
<dbReference type="AlphaFoldDB" id="A0A482WDE1"/>
<dbReference type="SMART" id="SM00173">
    <property type="entry name" value="RAS"/>
    <property type="match status" value="1"/>
</dbReference>
<dbReference type="InterPro" id="IPR027417">
    <property type="entry name" value="P-loop_NTPase"/>
</dbReference>
<proteinExistence type="predicted"/>
<comment type="caution">
    <text evidence="3">The sequence shown here is derived from an EMBL/GenBank/DDBJ whole genome shotgun (WGS) entry which is preliminary data.</text>
</comment>
<dbReference type="InterPro" id="IPR001806">
    <property type="entry name" value="Small_GTPase"/>
</dbReference>
<dbReference type="InterPro" id="IPR003578">
    <property type="entry name" value="Small_GTPase_Rho"/>
</dbReference>
<dbReference type="EMBL" id="QDEB01000753">
    <property type="protein sequence ID" value="RZC43252.1"/>
    <property type="molecule type" value="Genomic_DNA"/>
</dbReference>
<dbReference type="GO" id="GO:0035099">
    <property type="term" value="P:hemocyte migration"/>
    <property type="evidence" value="ECO:0007669"/>
    <property type="project" value="UniProtKB-ARBA"/>
</dbReference>
<gene>
    <name evidence="3" type="ORF">BDFB_013835</name>
</gene>
<evidence type="ECO:0000313" key="4">
    <source>
        <dbReference type="Proteomes" id="UP000292052"/>
    </source>
</evidence>
<dbReference type="GO" id="GO:0022412">
    <property type="term" value="P:cellular process involved in reproduction in multicellular organism"/>
    <property type="evidence" value="ECO:0007669"/>
    <property type="project" value="UniProtKB-ARBA"/>
</dbReference>
<evidence type="ECO:0000256" key="1">
    <source>
        <dbReference type="ARBA" id="ARBA00022741"/>
    </source>
</evidence>
<name>A0A482WDE1_ASBVE</name>
<dbReference type="GO" id="GO:0007264">
    <property type="term" value="P:small GTPase-mediated signal transduction"/>
    <property type="evidence" value="ECO:0007669"/>
    <property type="project" value="InterPro"/>
</dbReference>
<protein>
    <submittedName>
        <fullName evidence="3">Ras domain containing protein</fullName>
    </submittedName>
</protein>
<dbReference type="GO" id="GO:0001667">
    <property type="term" value="P:ameboidal-type cell migration"/>
    <property type="evidence" value="ECO:0007669"/>
    <property type="project" value="UniProtKB-ARBA"/>
</dbReference>
<keyword evidence="2" id="KW-0342">GTP-binding</keyword>
<accession>A0A482WDE1</accession>
<dbReference type="GO" id="GO:0035006">
    <property type="term" value="P:melanization defense response"/>
    <property type="evidence" value="ECO:0007669"/>
    <property type="project" value="UniProtKB-ARBA"/>
</dbReference>
<sequence>MSVDKKLILVGDEYSGKTCLLTMFTQGKFLEDYIPTVCDTNVATMELDNGNIVKLLLWDTSGQGDYDLGTKDDLRSDLSELELLQKKGYAPVTTAEAEAVAKKIKAVAYIECSAKTKFNVSDVFEAAARAPLDRKSRLAPKVIQEPICLR</sequence>
<keyword evidence="1" id="KW-0547">Nucleotide-binding</keyword>
<dbReference type="SMART" id="SM00174">
    <property type="entry name" value="RHO"/>
    <property type="match status" value="1"/>
</dbReference>
<dbReference type="PRINTS" id="PR00449">
    <property type="entry name" value="RASTRNSFRMNG"/>
</dbReference>
<dbReference type="Pfam" id="PF00071">
    <property type="entry name" value="Ras"/>
    <property type="match status" value="2"/>
</dbReference>
<keyword evidence="4" id="KW-1185">Reference proteome</keyword>
<dbReference type="GO" id="GO:0003006">
    <property type="term" value="P:developmental process involved in reproduction"/>
    <property type="evidence" value="ECO:0007669"/>
    <property type="project" value="UniProtKB-ARBA"/>
</dbReference>
<dbReference type="Proteomes" id="UP000292052">
    <property type="component" value="Unassembled WGS sequence"/>
</dbReference>
<dbReference type="OrthoDB" id="8830751at2759"/>